<keyword evidence="1" id="KW-0472">Membrane</keyword>
<organism evidence="2 3">
    <name type="scientific">Pristionchus mayeri</name>
    <dbReference type="NCBI Taxonomy" id="1317129"/>
    <lineage>
        <taxon>Eukaryota</taxon>
        <taxon>Metazoa</taxon>
        <taxon>Ecdysozoa</taxon>
        <taxon>Nematoda</taxon>
        <taxon>Chromadorea</taxon>
        <taxon>Rhabditida</taxon>
        <taxon>Rhabditina</taxon>
        <taxon>Diplogasteromorpha</taxon>
        <taxon>Diplogasteroidea</taxon>
        <taxon>Neodiplogasteridae</taxon>
        <taxon>Pristionchus</taxon>
    </lineage>
</organism>
<dbReference type="Proteomes" id="UP001328107">
    <property type="component" value="Unassembled WGS sequence"/>
</dbReference>
<dbReference type="AlphaFoldDB" id="A0AAN5ID97"/>
<keyword evidence="3" id="KW-1185">Reference proteome</keyword>
<feature type="transmembrane region" description="Helical" evidence="1">
    <location>
        <begin position="147"/>
        <end position="165"/>
    </location>
</feature>
<dbReference type="EMBL" id="BTRK01000006">
    <property type="protein sequence ID" value="GMR62038.1"/>
    <property type="molecule type" value="Genomic_DNA"/>
</dbReference>
<feature type="transmembrane region" description="Helical" evidence="1">
    <location>
        <begin position="123"/>
        <end position="141"/>
    </location>
</feature>
<gene>
    <name evidence="2" type="ORF">PMAYCL1PPCAC_32233</name>
</gene>
<sequence>LLHVPPITFTAVFWIGPPLRLFSRTWVSVQISGHRSFLFSADSPPHIIAFIVSLIDVSGQSNIVTLVSVPALLHCLIVVRPITVVRGSFRIRPMVTRLFDSFLSVQLSECLPIVVLPTPHPNIVALAALVVLIFILSHSHIVTFETLLVSLFGIIIIHLSGLLPIPSPHTRGWQMSSA</sequence>
<evidence type="ECO:0000313" key="2">
    <source>
        <dbReference type="EMBL" id="GMR62038.1"/>
    </source>
</evidence>
<feature type="non-terminal residue" evidence="2">
    <location>
        <position position="1"/>
    </location>
</feature>
<accession>A0AAN5ID97</accession>
<feature type="non-terminal residue" evidence="2">
    <location>
        <position position="178"/>
    </location>
</feature>
<keyword evidence="1" id="KW-1133">Transmembrane helix</keyword>
<evidence type="ECO:0000256" key="1">
    <source>
        <dbReference type="SAM" id="Phobius"/>
    </source>
</evidence>
<reference evidence="3" key="1">
    <citation type="submission" date="2022-10" db="EMBL/GenBank/DDBJ databases">
        <title>Genome assembly of Pristionchus species.</title>
        <authorList>
            <person name="Yoshida K."/>
            <person name="Sommer R.J."/>
        </authorList>
    </citation>
    <scope>NUCLEOTIDE SEQUENCE [LARGE SCALE GENOMIC DNA]</scope>
    <source>
        <strain evidence="3">RS5460</strain>
    </source>
</reference>
<proteinExistence type="predicted"/>
<keyword evidence="1" id="KW-0812">Transmembrane</keyword>
<comment type="caution">
    <text evidence="2">The sequence shown here is derived from an EMBL/GenBank/DDBJ whole genome shotgun (WGS) entry which is preliminary data.</text>
</comment>
<evidence type="ECO:0000313" key="3">
    <source>
        <dbReference type="Proteomes" id="UP001328107"/>
    </source>
</evidence>
<protein>
    <submittedName>
        <fullName evidence="2">Uncharacterized protein</fullName>
    </submittedName>
</protein>
<name>A0AAN5ID97_9BILA</name>